<evidence type="ECO:0000256" key="1">
    <source>
        <dbReference type="SAM" id="MobiDB-lite"/>
    </source>
</evidence>
<proteinExistence type="predicted"/>
<reference evidence="2" key="1">
    <citation type="submission" date="2022-12" db="EMBL/GenBank/DDBJ databases">
        <authorList>
            <person name="Krivoruchko A.V."/>
            <person name="Elkin A."/>
        </authorList>
    </citation>
    <scope>NUCLEOTIDE SEQUENCE</scope>
    <source>
        <strain evidence="2">IEGM 1388</strain>
    </source>
</reference>
<evidence type="ECO:0000313" key="3">
    <source>
        <dbReference type="Proteomes" id="UP001067235"/>
    </source>
</evidence>
<protein>
    <recommendedName>
        <fullName evidence="4">DUF732 domain-containing protein</fullName>
    </recommendedName>
</protein>
<organism evidence="2 3">
    <name type="scientific">Gordonia rubripertincta</name>
    <name type="common">Rhodococcus corallinus</name>
    <dbReference type="NCBI Taxonomy" id="36822"/>
    <lineage>
        <taxon>Bacteria</taxon>
        <taxon>Bacillati</taxon>
        <taxon>Actinomycetota</taxon>
        <taxon>Actinomycetes</taxon>
        <taxon>Mycobacteriales</taxon>
        <taxon>Gordoniaceae</taxon>
        <taxon>Gordonia</taxon>
    </lineage>
</organism>
<dbReference type="EMBL" id="JAPWIE010000001">
    <property type="protein sequence ID" value="MCZ4548801.1"/>
    <property type="molecule type" value="Genomic_DNA"/>
</dbReference>
<feature type="region of interest" description="Disordered" evidence="1">
    <location>
        <begin position="24"/>
        <end position="56"/>
    </location>
</feature>
<dbReference type="Proteomes" id="UP001067235">
    <property type="component" value="Unassembled WGS sequence"/>
</dbReference>
<accession>A0ABT4MRZ5</accession>
<name>A0ABT4MRZ5_GORRU</name>
<sequence length="142" mass="14488">MKRIVLVFAATGLLLAGCSEDGGSEVAGTATSTRTSAAQSPVASSSPAPSTGMVEATSLQERAQSLVQLTSAGAPLDEISVYLEPSCTDYLRQFESQMGPSPSTVTSVDEATGAVTTLTTASGTSDTMIWTKASGTWLMTCP</sequence>
<feature type="compositionally biased region" description="Low complexity" evidence="1">
    <location>
        <begin position="27"/>
        <end position="50"/>
    </location>
</feature>
<evidence type="ECO:0008006" key="4">
    <source>
        <dbReference type="Google" id="ProtNLM"/>
    </source>
</evidence>
<gene>
    <name evidence="2" type="ORF">O4213_02330</name>
</gene>
<dbReference type="PROSITE" id="PS51257">
    <property type="entry name" value="PROKAR_LIPOPROTEIN"/>
    <property type="match status" value="1"/>
</dbReference>
<evidence type="ECO:0000313" key="2">
    <source>
        <dbReference type="EMBL" id="MCZ4548801.1"/>
    </source>
</evidence>
<dbReference type="RefSeq" id="WP_301569295.1">
    <property type="nucleotide sequence ID" value="NZ_JAPWIE010000001.1"/>
</dbReference>
<comment type="caution">
    <text evidence="2">The sequence shown here is derived from an EMBL/GenBank/DDBJ whole genome shotgun (WGS) entry which is preliminary data.</text>
</comment>
<keyword evidence="3" id="KW-1185">Reference proteome</keyword>